<dbReference type="GO" id="GO:0045814">
    <property type="term" value="P:negative regulation of gene expression, epigenetic"/>
    <property type="evidence" value="ECO:0007669"/>
    <property type="project" value="InterPro"/>
</dbReference>
<keyword evidence="3" id="KW-1185">Reference proteome</keyword>
<dbReference type="AlphaFoldDB" id="A0A8T2NBJ1"/>
<dbReference type="GO" id="GO:0003682">
    <property type="term" value="F:chromatin binding"/>
    <property type="evidence" value="ECO:0007669"/>
    <property type="project" value="TreeGrafter"/>
</dbReference>
<dbReference type="Proteomes" id="UP000824540">
    <property type="component" value="Unassembled WGS sequence"/>
</dbReference>
<dbReference type="EMBL" id="JAFBMS010000128">
    <property type="protein sequence ID" value="KAG9335128.1"/>
    <property type="molecule type" value="Genomic_DNA"/>
</dbReference>
<feature type="compositionally biased region" description="Basic and acidic residues" evidence="1">
    <location>
        <begin position="35"/>
        <end position="49"/>
    </location>
</feature>
<reference evidence="2" key="1">
    <citation type="thesis" date="2021" institute="BYU ScholarsArchive" country="Provo, UT, USA">
        <title>Applications of and Algorithms for Genome Assembly and Genomic Analyses with an Emphasis on Marine Teleosts.</title>
        <authorList>
            <person name="Pickett B.D."/>
        </authorList>
    </citation>
    <scope>NUCLEOTIDE SEQUENCE</scope>
    <source>
        <strain evidence="2">HI-2016</strain>
    </source>
</reference>
<proteinExistence type="predicted"/>
<evidence type="ECO:0000313" key="3">
    <source>
        <dbReference type="Proteomes" id="UP000824540"/>
    </source>
</evidence>
<feature type="region of interest" description="Disordered" evidence="1">
    <location>
        <begin position="1"/>
        <end position="72"/>
    </location>
</feature>
<name>A0A8T2NBJ1_9TELE</name>
<dbReference type="PANTHER" id="PTHR16207">
    <property type="entry name" value="SET DOMAIN-CONTAINING PROTEIN"/>
    <property type="match status" value="1"/>
</dbReference>
<dbReference type="GO" id="GO:0000792">
    <property type="term" value="C:heterochromatin"/>
    <property type="evidence" value="ECO:0007669"/>
    <property type="project" value="TreeGrafter"/>
</dbReference>
<dbReference type="OrthoDB" id="5960959at2759"/>
<dbReference type="GO" id="GO:0005654">
    <property type="term" value="C:nucleoplasm"/>
    <property type="evidence" value="ECO:0007669"/>
    <property type="project" value="TreeGrafter"/>
</dbReference>
<dbReference type="InterPro" id="IPR046432">
    <property type="entry name" value="TASOR"/>
</dbReference>
<dbReference type="GO" id="GO:0097355">
    <property type="term" value="P:protein localization to heterochromatin"/>
    <property type="evidence" value="ECO:0007669"/>
    <property type="project" value="TreeGrafter"/>
</dbReference>
<dbReference type="PANTHER" id="PTHR16207:SF1">
    <property type="entry name" value="PROTEIN TASOR"/>
    <property type="match status" value="1"/>
</dbReference>
<gene>
    <name evidence="2" type="ORF">JZ751_005600</name>
</gene>
<evidence type="ECO:0000313" key="2">
    <source>
        <dbReference type="EMBL" id="KAG9335128.1"/>
    </source>
</evidence>
<protein>
    <submittedName>
        <fullName evidence="2">Uncharacterized protein</fullName>
    </submittedName>
</protein>
<evidence type="ECO:0000256" key="1">
    <source>
        <dbReference type="SAM" id="MobiDB-lite"/>
    </source>
</evidence>
<accession>A0A8T2NBJ1</accession>
<organism evidence="2 3">
    <name type="scientific">Albula glossodonta</name>
    <name type="common">roundjaw bonefish</name>
    <dbReference type="NCBI Taxonomy" id="121402"/>
    <lineage>
        <taxon>Eukaryota</taxon>
        <taxon>Metazoa</taxon>
        <taxon>Chordata</taxon>
        <taxon>Craniata</taxon>
        <taxon>Vertebrata</taxon>
        <taxon>Euteleostomi</taxon>
        <taxon>Actinopterygii</taxon>
        <taxon>Neopterygii</taxon>
        <taxon>Teleostei</taxon>
        <taxon>Albuliformes</taxon>
        <taxon>Albulidae</taxon>
        <taxon>Albula</taxon>
    </lineage>
</organism>
<sequence>MSRERSGGSGVDVSTEGCHPLSSPAAVIADQDGEETGREALISEHEAAGWRRGGVSGPLPCTSPSAPRPTEEVSPSATLTCFPSAHNSGIRQAMQNYCRTVVYNKAVTALYFRCVTNSLPDIKITRPTPRNTYFIEPRSVLWRVVLTLENLFQYFPADSREFKDIVKILSSSYLESSSMGTFSYAKARLVHSQLLENDFCEKRREMKQEGRTDSELQESYGFLLTDISKVGTCASLQPAQCH</sequence>
<comment type="caution">
    <text evidence="2">The sequence shown here is derived from an EMBL/GenBank/DDBJ whole genome shotgun (WGS) entry which is preliminary data.</text>
</comment>